<name>A0ABW6RU01_9NOCA</name>
<dbReference type="EMBL" id="JBIAQY010000002">
    <property type="protein sequence ID" value="MFF3567476.1"/>
    <property type="molecule type" value="Genomic_DNA"/>
</dbReference>
<evidence type="ECO:0000313" key="2">
    <source>
        <dbReference type="Proteomes" id="UP001601992"/>
    </source>
</evidence>
<dbReference type="RefSeq" id="WP_169541890.1">
    <property type="nucleotide sequence ID" value="NZ_JBIAQY010000002.1"/>
</dbReference>
<organism evidence="1 2">
    <name type="scientific">Nocardia jiangxiensis</name>
    <dbReference type="NCBI Taxonomy" id="282685"/>
    <lineage>
        <taxon>Bacteria</taxon>
        <taxon>Bacillati</taxon>
        <taxon>Actinomycetota</taxon>
        <taxon>Actinomycetes</taxon>
        <taxon>Mycobacteriales</taxon>
        <taxon>Nocardiaceae</taxon>
        <taxon>Nocardia</taxon>
    </lineage>
</organism>
<reference evidence="1 2" key="1">
    <citation type="submission" date="2024-10" db="EMBL/GenBank/DDBJ databases">
        <title>The Natural Products Discovery Center: Release of the First 8490 Sequenced Strains for Exploring Actinobacteria Biosynthetic Diversity.</title>
        <authorList>
            <person name="Kalkreuter E."/>
            <person name="Kautsar S.A."/>
            <person name="Yang D."/>
            <person name="Bader C.D."/>
            <person name="Teijaro C.N."/>
            <person name="Fluegel L."/>
            <person name="Davis C.M."/>
            <person name="Simpson J.R."/>
            <person name="Lauterbach L."/>
            <person name="Steele A.D."/>
            <person name="Gui C."/>
            <person name="Meng S."/>
            <person name="Li G."/>
            <person name="Viehrig K."/>
            <person name="Ye F."/>
            <person name="Su P."/>
            <person name="Kiefer A.F."/>
            <person name="Nichols A."/>
            <person name="Cepeda A.J."/>
            <person name="Yan W."/>
            <person name="Fan B."/>
            <person name="Jiang Y."/>
            <person name="Adhikari A."/>
            <person name="Zheng C.-J."/>
            <person name="Schuster L."/>
            <person name="Cowan T.M."/>
            <person name="Smanski M.J."/>
            <person name="Chevrette M.G."/>
            <person name="De Carvalho L.P.S."/>
            <person name="Shen B."/>
        </authorList>
    </citation>
    <scope>NUCLEOTIDE SEQUENCE [LARGE SCALE GENOMIC DNA]</scope>
    <source>
        <strain evidence="1 2">NPDC002593</strain>
    </source>
</reference>
<protein>
    <submittedName>
        <fullName evidence="1">Uncharacterized protein</fullName>
    </submittedName>
</protein>
<dbReference type="Proteomes" id="UP001601992">
    <property type="component" value="Unassembled WGS sequence"/>
</dbReference>
<comment type="caution">
    <text evidence="1">The sequence shown here is derived from an EMBL/GenBank/DDBJ whole genome shotgun (WGS) entry which is preliminary data.</text>
</comment>
<keyword evidence="2" id="KW-1185">Reference proteome</keyword>
<proteinExistence type="predicted"/>
<accession>A0ABW6RU01</accession>
<sequence>MVQSLKGHEDGSLSVVDGMFEPTTTVALGQEIFPLSGFRVTAGRGAVGFPVATW</sequence>
<gene>
    <name evidence="1" type="ORF">ACFYXQ_06800</name>
</gene>
<evidence type="ECO:0000313" key="1">
    <source>
        <dbReference type="EMBL" id="MFF3567476.1"/>
    </source>
</evidence>